<accession>A0AAW0NUL5</accession>
<gene>
    <name evidence="2" type="ORF">WMY93_015343</name>
</gene>
<dbReference type="AlphaFoldDB" id="A0AAW0NUL5"/>
<keyword evidence="3" id="KW-1185">Reference proteome</keyword>
<name>A0AAW0NUL5_9GOBI</name>
<dbReference type="Pfam" id="PF14291">
    <property type="entry name" value="DUF4371"/>
    <property type="match status" value="1"/>
</dbReference>
<evidence type="ECO:0000313" key="3">
    <source>
        <dbReference type="Proteomes" id="UP001460270"/>
    </source>
</evidence>
<dbReference type="InterPro" id="IPR025398">
    <property type="entry name" value="DUF4371"/>
</dbReference>
<organism evidence="2 3">
    <name type="scientific">Mugilogobius chulae</name>
    <name type="common">yellowstripe goby</name>
    <dbReference type="NCBI Taxonomy" id="88201"/>
    <lineage>
        <taxon>Eukaryota</taxon>
        <taxon>Metazoa</taxon>
        <taxon>Chordata</taxon>
        <taxon>Craniata</taxon>
        <taxon>Vertebrata</taxon>
        <taxon>Euteleostomi</taxon>
        <taxon>Actinopterygii</taxon>
        <taxon>Neopterygii</taxon>
        <taxon>Teleostei</taxon>
        <taxon>Neoteleostei</taxon>
        <taxon>Acanthomorphata</taxon>
        <taxon>Gobiaria</taxon>
        <taxon>Gobiiformes</taxon>
        <taxon>Gobioidei</taxon>
        <taxon>Gobiidae</taxon>
        <taxon>Gobionellinae</taxon>
        <taxon>Mugilogobius</taxon>
    </lineage>
</organism>
<sequence>MFPARHSGRSSLMNQVNLCEHVRNADVMSFQRSQGRSQRLVLQFCGAFELALRGHDETDSSVNPGIFRGLVDFVSSLDAVLKEHLETATVFKGTSKTIQNELLDCMLSVTRDEIIKQIKDSDFVSIQADETTDISTQSQLVFVLRYLDGTQQVQERFFSFIPLQSATAESITVALEEQLATILPDQKEKLICQAYDGASVMRGAVSGVQKRIQDHYPNAHYIHCYAHQLNLIMRQATSHVSKVCVFFSDLGGFASFFSKSPKRTCVLDEVVSHRLPTSSSIRWNFHSWAVNTVFENKEQLIQCFERIRDSGNFDANTEQEAGALALLLETPDFSFFLHLFHQILPHVDVLYAKLQKKDIDSVYIKGSIQQFIKT</sequence>
<reference evidence="3" key="1">
    <citation type="submission" date="2024-04" db="EMBL/GenBank/DDBJ databases">
        <title>Salinicola lusitanus LLJ914,a marine bacterium isolated from the Okinawa Trough.</title>
        <authorList>
            <person name="Li J."/>
        </authorList>
    </citation>
    <scope>NUCLEOTIDE SEQUENCE [LARGE SCALE GENOMIC DNA]</scope>
</reference>
<dbReference type="SUPFAM" id="SSF53098">
    <property type="entry name" value="Ribonuclease H-like"/>
    <property type="match status" value="1"/>
</dbReference>
<feature type="domain" description="DUF4371" evidence="1">
    <location>
        <begin position="49"/>
        <end position="207"/>
    </location>
</feature>
<protein>
    <recommendedName>
        <fullName evidence="1">DUF4371 domain-containing protein</fullName>
    </recommendedName>
</protein>
<proteinExistence type="predicted"/>
<dbReference type="PANTHER" id="PTHR45749">
    <property type="match status" value="1"/>
</dbReference>
<dbReference type="EMBL" id="JBBPFD010000011">
    <property type="protein sequence ID" value="KAK7906731.1"/>
    <property type="molecule type" value="Genomic_DNA"/>
</dbReference>
<dbReference type="PANTHER" id="PTHR45749:SF28">
    <property type="entry name" value="ZINC FINGER MYM-TYPE PROTEIN 1-LIKE-RELATED"/>
    <property type="match status" value="1"/>
</dbReference>
<evidence type="ECO:0000259" key="1">
    <source>
        <dbReference type="Pfam" id="PF14291"/>
    </source>
</evidence>
<dbReference type="Proteomes" id="UP001460270">
    <property type="component" value="Unassembled WGS sequence"/>
</dbReference>
<comment type="caution">
    <text evidence="2">The sequence shown here is derived from an EMBL/GenBank/DDBJ whole genome shotgun (WGS) entry which is preliminary data.</text>
</comment>
<dbReference type="InterPro" id="IPR012337">
    <property type="entry name" value="RNaseH-like_sf"/>
</dbReference>
<evidence type="ECO:0000313" key="2">
    <source>
        <dbReference type="EMBL" id="KAK7906731.1"/>
    </source>
</evidence>